<protein>
    <submittedName>
        <fullName evidence="3">Periplasmic ligand-binding sensor domain protein</fullName>
    </submittedName>
</protein>
<comment type="caution">
    <text evidence="3">The sequence shown here is derived from an EMBL/GenBank/DDBJ whole genome shotgun (WGS) entry which is preliminary data.</text>
</comment>
<proteinExistence type="predicted"/>
<evidence type="ECO:0000313" key="3">
    <source>
        <dbReference type="EMBL" id="KTD38294.1"/>
    </source>
</evidence>
<gene>
    <name evidence="3" type="ORF">Loak_1970</name>
</gene>
<dbReference type="Proteomes" id="UP000054858">
    <property type="component" value="Unassembled WGS sequence"/>
</dbReference>
<feature type="region of interest" description="Disordered" evidence="1">
    <location>
        <begin position="1"/>
        <end position="22"/>
    </location>
</feature>
<keyword evidence="2" id="KW-0812">Transmembrane</keyword>
<evidence type="ECO:0000313" key="4">
    <source>
        <dbReference type="Proteomes" id="UP000054858"/>
    </source>
</evidence>
<dbReference type="PATRIC" id="fig|29423.5.peg.2067"/>
<feature type="compositionally biased region" description="Polar residues" evidence="1">
    <location>
        <begin position="7"/>
        <end position="22"/>
    </location>
</feature>
<evidence type="ECO:0000256" key="2">
    <source>
        <dbReference type="SAM" id="Phobius"/>
    </source>
</evidence>
<organism evidence="3 4">
    <name type="scientific">Legionella oakridgensis</name>
    <dbReference type="NCBI Taxonomy" id="29423"/>
    <lineage>
        <taxon>Bacteria</taxon>
        <taxon>Pseudomonadati</taxon>
        <taxon>Pseudomonadota</taxon>
        <taxon>Gammaproteobacteria</taxon>
        <taxon>Legionellales</taxon>
        <taxon>Legionellaceae</taxon>
        <taxon>Legionella</taxon>
    </lineage>
</organism>
<keyword evidence="2" id="KW-1133">Transmembrane helix</keyword>
<evidence type="ECO:0000256" key="1">
    <source>
        <dbReference type="SAM" id="MobiDB-lite"/>
    </source>
</evidence>
<dbReference type="InterPro" id="IPR041000">
    <property type="entry name" value="Serine_protease"/>
</dbReference>
<feature type="transmembrane region" description="Helical" evidence="2">
    <location>
        <begin position="229"/>
        <end position="251"/>
    </location>
</feature>
<dbReference type="Pfam" id="PF18405">
    <property type="entry name" value="SLC25_like"/>
    <property type="match status" value="1"/>
</dbReference>
<reference evidence="3 4" key="1">
    <citation type="submission" date="2015-11" db="EMBL/GenBank/DDBJ databases">
        <title>Genomic analysis of 38 Legionella species identifies large and diverse effector repertoires.</title>
        <authorList>
            <person name="Burstein D."/>
            <person name="Amaro F."/>
            <person name="Zusman T."/>
            <person name="Lifshitz Z."/>
            <person name="Cohen O."/>
            <person name="Gilbert J.A."/>
            <person name="Pupko T."/>
            <person name="Shuman H.A."/>
            <person name="Segal G."/>
        </authorList>
    </citation>
    <scope>NUCLEOTIDE SEQUENCE [LARGE SCALE GENOMIC DNA]</scope>
    <source>
        <strain evidence="3 4">Oak Ridge-10</strain>
    </source>
</reference>
<feature type="transmembrane region" description="Helical" evidence="2">
    <location>
        <begin position="196"/>
        <end position="217"/>
    </location>
</feature>
<sequence length="360" mass="38235">MPKETETPVTPSTNSASTDSSRMSLPVRSLIGHYIPSPETLSTFGWQASNFVVTVATTSTAIALVQNPLNGIVANLMRHGTVLAPVGPGAGRLAAVRGLYAALGSSMVGSSLRTTYVTGAKKATAEVGVEEIKPEVEVSGSGVVQRVGLVSAISFGDLAVTKIPATREFLHKLHVIPDDFKMNFYNFRQMAATGFFARYSGGLVSFSALCLVEGVYARYMPFSHESTRHFAAGAASGMTAAVFAYPFSYYADSVLYRARLGSDGRLQIPGLLDAGREVAAYVREVGFVEASKKAGRDFLKQAPVRMARTGLTFAIVAGVSAALGSEPLASIGFFAAPKERARVTEMPEPEQQPTRRPPVV</sequence>
<keyword evidence="2" id="KW-0472">Membrane</keyword>
<accession>A0A0W0X198</accession>
<dbReference type="EMBL" id="LNYP01000029">
    <property type="protein sequence ID" value="KTD38294.1"/>
    <property type="molecule type" value="Genomic_DNA"/>
</dbReference>
<dbReference type="AlphaFoldDB" id="A0A0W0X198"/>
<dbReference type="RefSeq" id="WP_025384622.1">
    <property type="nucleotide sequence ID" value="NZ_LCUA01000003.1"/>
</dbReference>
<name>A0A0W0X198_9GAMM</name>